<dbReference type="EMBL" id="NIDE01000007">
    <property type="protein sequence ID" value="OWK40980.1"/>
    <property type="molecule type" value="Genomic_DNA"/>
</dbReference>
<dbReference type="AlphaFoldDB" id="A0A225DHL4"/>
<reference evidence="3" key="1">
    <citation type="submission" date="2017-06" db="EMBL/GenBank/DDBJ databases">
        <title>Genome analysis of Fimbriiglobus ruber SP5, the first member of the order Planctomycetales with confirmed chitinolytic capability.</title>
        <authorList>
            <person name="Ravin N.V."/>
            <person name="Rakitin A.L."/>
            <person name="Ivanova A.A."/>
            <person name="Beletsky A.V."/>
            <person name="Kulichevskaya I.S."/>
            <person name="Mardanov A.V."/>
            <person name="Dedysh S.N."/>
        </authorList>
    </citation>
    <scope>NUCLEOTIDE SEQUENCE [LARGE SCALE GENOMIC DNA]</scope>
    <source>
        <strain evidence="3">SP5</strain>
    </source>
</reference>
<dbReference type="InterPro" id="IPR000594">
    <property type="entry name" value="ThiF_NAD_FAD-bd"/>
</dbReference>
<evidence type="ECO:0000313" key="2">
    <source>
        <dbReference type="EMBL" id="OWK40980.1"/>
    </source>
</evidence>
<evidence type="ECO:0000259" key="1">
    <source>
        <dbReference type="Pfam" id="PF00899"/>
    </source>
</evidence>
<dbReference type="PANTHER" id="PTHR43267:SF1">
    <property type="entry name" value="TRNA THREONYLCARBAMOYLADENOSINE DEHYDRATASE"/>
    <property type="match status" value="1"/>
</dbReference>
<dbReference type="GO" id="GO:0061503">
    <property type="term" value="F:tRNA threonylcarbamoyladenosine dehydratase"/>
    <property type="evidence" value="ECO:0007669"/>
    <property type="project" value="TreeGrafter"/>
</dbReference>
<dbReference type="Pfam" id="PF00899">
    <property type="entry name" value="ThiF"/>
    <property type="match status" value="1"/>
</dbReference>
<comment type="caution">
    <text evidence="2">The sequence shown here is derived from an EMBL/GenBank/DDBJ whole genome shotgun (WGS) entry which is preliminary data.</text>
</comment>
<dbReference type="Gene3D" id="3.40.50.720">
    <property type="entry name" value="NAD(P)-binding Rossmann-like Domain"/>
    <property type="match status" value="1"/>
</dbReference>
<dbReference type="Proteomes" id="UP000214646">
    <property type="component" value="Unassembled WGS sequence"/>
</dbReference>
<dbReference type="InterPro" id="IPR045886">
    <property type="entry name" value="ThiF/MoeB/HesA"/>
</dbReference>
<gene>
    <name evidence="2" type="ORF">FRUB_04872</name>
</gene>
<dbReference type="InterPro" id="IPR035985">
    <property type="entry name" value="Ubiquitin-activating_enz"/>
</dbReference>
<dbReference type="GO" id="GO:0061504">
    <property type="term" value="P:cyclic threonylcarbamoyladenosine biosynthetic process"/>
    <property type="evidence" value="ECO:0007669"/>
    <property type="project" value="TreeGrafter"/>
</dbReference>
<organism evidence="2 3">
    <name type="scientific">Fimbriiglobus ruber</name>
    <dbReference type="NCBI Taxonomy" id="1908690"/>
    <lineage>
        <taxon>Bacteria</taxon>
        <taxon>Pseudomonadati</taxon>
        <taxon>Planctomycetota</taxon>
        <taxon>Planctomycetia</taxon>
        <taxon>Gemmatales</taxon>
        <taxon>Gemmataceae</taxon>
        <taxon>Fimbriiglobus</taxon>
    </lineage>
</organism>
<sequence>MTVHDLVMIPHDACTERTPIRVSWPTSMLIPHLERAIRRGHAVLKIHSHRGDFRFFSEVDDVSDRNLFHSVYGWFDGNAPHASAVMLPDGEIFGRVVTDAGRFAPLHSVAVAGHDFHFWPGGNSAGPLPIFTQRHAQIFGQGTTARLRMSTAAVIGCSGTGSPLIEQLVRLGIGRLLLVDPDVVEEKNLNRILHSTMEDAKARRPKVEVMAREINRIGLGTEVIPLQKNLVDSETVRRVAQCDVVFGCMDGAEGRNLLNRLATFYCLPYFDVGVRLEADGQGGVSQVCGGVHYLQPGGSSLLSRGVISSEDIEAEALRRSDPVEYERRFKVGYIRGVREDRPAVVSVNMHFASMAVNEFLARLHPFRDDPNEDYAWVSTSLTQMHNYAKPDGVACARLARHVGRGDTNPLLDMPILGQ</sequence>
<accession>A0A225DHL4</accession>
<dbReference type="GO" id="GO:0008641">
    <property type="term" value="F:ubiquitin-like modifier activating enzyme activity"/>
    <property type="evidence" value="ECO:0007669"/>
    <property type="project" value="InterPro"/>
</dbReference>
<keyword evidence="3" id="KW-1185">Reference proteome</keyword>
<feature type="domain" description="THIF-type NAD/FAD binding fold" evidence="1">
    <location>
        <begin position="134"/>
        <end position="363"/>
    </location>
</feature>
<proteinExistence type="predicted"/>
<evidence type="ECO:0000313" key="3">
    <source>
        <dbReference type="Proteomes" id="UP000214646"/>
    </source>
</evidence>
<dbReference type="PANTHER" id="PTHR43267">
    <property type="entry name" value="TRNA THREONYLCARBAMOYLADENOSINE DEHYDRATASE"/>
    <property type="match status" value="1"/>
</dbReference>
<name>A0A225DHL4_9BACT</name>
<protein>
    <submittedName>
        <fullName evidence="2">UBA/THIF-type NAD/FAD binding protein</fullName>
    </submittedName>
</protein>
<dbReference type="SUPFAM" id="SSF69572">
    <property type="entry name" value="Activating enzymes of the ubiquitin-like proteins"/>
    <property type="match status" value="1"/>
</dbReference>